<dbReference type="AlphaFoldDB" id="A0A4E0QLZ8"/>
<dbReference type="EMBL" id="JSZA02000381">
    <property type="protein sequence ID" value="TGN99740.1"/>
    <property type="molecule type" value="Genomic_DNA"/>
</dbReference>
<keyword evidence="1" id="KW-0560">Oxidoreductase</keyword>
<evidence type="ECO:0000256" key="1">
    <source>
        <dbReference type="ARBA" id="ARBA00023002"/>
    </source>
</evidence>
<accession>A0A4E0QLZ8</accession>
<name>A0A4E0QLZ8_9GAMM</name>
<reference evidence="2 3" key="1">
    <citation type="journal article" date="2016" name="Front. Microbiol.">
        <title>Single-Cell (Meta-)Genomics of a Dimorphic Candidatus Thiomargarita nelsonii Reveals Genomic Plasticity.</title>
        <authorList>
            <person name="Flood B.E."/>
            <person name="Fliss P."/>
            <person name="Jones D.S."/>
            <person name="Dick G.J."/>
            <person name="Jain S."/>
            <person name="Kaster A.K."/>
            <person name="Winkel M."/>
            <person name="Mussmann M."/>
            <person name="Bailey J."/>
        </authorList>
    </citation>
    <scope>NUCLEOTIDE SEQUENCE [LARGE SCALE GENOMIC DNA]</scope>
    <source>
        <strain evidence="2">Hydrate Ridge</strain>
    </source>
</reference>
<evidence type="ECO:0000313" key="3">
    <source>
        <dbReference type="Proteomes" id="UP000030428"/>
    </source>
</evidence>
<protein>
    <submittedName>
        <fullName evidence="2">Uncharacterized protein</fullName>
    </submittedName>
</protein>
<dbReference type="InterPro" id="IPR016162">
    <property type="entry name" value="Ald_DH_N"/>
</dbReference>
<evidence type="ECO:0000313" key="2">
    <source>
        <dbReference type="EMBL" id="TGN99740.1"/>
    </source>
</evidence>
<organism evidence="2 3">
    <name type="scientific">Candidatus Thiomargarita nelsonii</name>
    <dbReference type="NCBI Taxonomy" id="1003181"/>
    <lineage>
        <taxon>Bacteria</taxon>
        <taxon>Pseudomonadati</taxon>
        <taxon>Pseudomonadota</taxon>
        <taxon>Gammaproteobacteria</taxon>
        <taxon>Thiotrichales</taxon>
        <taxon>Thiotrichaceae</taxon>
        <taxon>Thiomargarita</taxon>
    </lineage>
</organism>
<proteinExistence type="predicted"/>
<dbReference type="Gene3D" id="3.40.605.10">
    <property type="entry name" value="Aldehyde Dehydrogenase, Chain A, domain 1"/>
    <property type="match status" value="1"/>
</dbReference>
<gene>
    <name evidence="2" type="ORF">PN36_34325</name>
</gene>
<dbReference type="Proteomes" id="UP000030428">
    <property type="component" value="Unassembled WGS sequence"/>
</dbReference>
<dbReference type="SUPFAM" id="SSF53720">
    <property type="entry name" value="ALDH-like"/>
    <property type="match status" value="1"/>
</dbReference>
<dbReference type="GO" id="GO:0016491">
    <property type="term" value="F:oxidoreductase activity"/>
    <property type="evidence" value="ECO:0007669"/>
    <property type="project" value="UniProtKB-KW"/>
</dbReference>
<keyword evidence="3" id="KW-1185">Reference proteome</keyword>
<sequence length="139" mass="14948">MPGPTGERNELHLRERGVFACITSESISIFTRLVTGALAAGNSVIANKVLHFLPGNDALDELLASDARIAGVAFSGTMERARRINRILAARESAIVPLIFENDALHRFATEQTCTYNTAALGGNVTLFTSKINLGLLNH</sequence>
<dbReference type="InterPro" id="IPR016161">
    <property type="entry name" value="Ald_DH/histidinol_DH"/>
</dbReference>
<comment type="caution">
    <text evidence="2">The sequence shown here is derived from an EMBL/GenBank/DDBJ whole genome shotgun (WGS) entry which is preliminary data.</text>
</comment>